<evidence type="ECO:0000256" key="5">
    <source>
        <dbReference type="ARBA" id="ARBA00022553"/>
    </source>
</evidence>
<keyword evidence="12" id="KW-0472">Membrane</keyword>
<name>A0ABU6FZ38_9BACL</name>
<evidence type="ECO:0000256" key="6">
    <source>
        <dbReference type="ARBA" id="ARBA00022679"/>
    </source>
</evidence>
<dbReference type="SMART" id="SM00388">
    <property type="entry name" value="HisKA"/>
    <property type="match status" value="1"/>
</dbReference>
<keyword evidence="7" id="KW-0547">Nucleotide-binding</keyword>
<dbReference type="GO" id="GO:0016301">
    <property type="term" value="F:kinase activity"/>
    <property type="evidence" value="ECO:0007669"/>
    <property type="project" value="UniProtKB-KW"/>
</dbReference>
<keyword evidence="6" id="KW-0808">Transferase</keyword>
<feature type="transmembrane region" description="Helical" evidence="12">
    <location>
        <begin position="157"/>
        <end position="179"/>
    </location>
</feature>
<evidence type="ECO:0000259" key="13">
    <source>
        <dbReference type="PROSITE" id="PS50109"/>
    </source>
</evidence>
<dbReference type="EMBL" id="JARLKY010000004">
    <property type="protein sequence ID" value="MEC0225819.1"/>
    <property type="molecule type" value="Genomic_DNA"/>
</dbReference>
<dbReference type="PROSITE" id="PS50109">
    <property type="entry name" value="HIS_KIN"/>
    <property type="match status" value="1"/>
</dbReference>
<feature type="domain" description="Histidine kinase" evidence="13">
    <location>
        <begin position="245"/>
        <end position="465"/>
    </location>
</feature>
<evidence type="ECO:0000313" key="15">
    <source>
        <dbReference type="Proteomes" id="UP001338137"/>
    </source>
</evidence>
<keyword evidence="9" id="KW-0067">ATP-binding</keyword>
<keyword evidence="10" id="KW-0902">Two-component regulatory system</keyword>
<evidence type="ECO:0000256" key="1">
    <source>
        <dbReference type="ARBA" id="ARBA00000085"/>
    </source>
</evidence>
<dbReference type="Gene3D" id="3.30.565.10">
    <property type="entry name" value="Histidine kinase-like ATPase, C-terminal domain"/>
    <property type="match status" value="1"/>
</dbReference>
<organism evidence="14 15">
    <name type="scientific">Paenibacillus alba</name>
    <dbReference type="NCBI Taxonomy" id="1197127"/>
    <lineage>
        <taxon>Bacteria</taxon>
        <taxon>Bacillati</taxon>
        <taxon>Bacillota</taxon>
        <taxon>Bacilli</taxon>
        <taxon>Bacillales</taxon>
        <taxon>Paenibacillaceae</taxon>
        <taxon>Paenibacillus</taxon>
    </lineage>
</organism>
<gene>
    <name evidence="14" type="ORF">P4I72_01610</name>
</gene>
<keyword evidence="8 14" id="KW-0418">Kinase</keyword>
<keyword evidence="11" id="KW-0843">Virulence</keyword>
<dbReference type="SUPFAM" id="SSF47384">
    <property type="entry name" value="Homodimeric domain of signal transducing histidine kinase"/>
    <property type="match status" value="1"/>
</dbReference>
<evidence type="ECO:0000256" key="4">
    <source>
        <dbReference type="ARBA" id="ARBA00022475"/>
    </source>
</evidence>
<evidence type="ECO:0000256" key="9">
    <source>
        <dbReference type="ARBA" id="ARBA00022840"/>
    </source>
</evidence>
<keyword evidence="12" id="KW-0812">Transmembrane</keyword>
<dbReference type="InterPro" id="IPR036890">
    <property type="entry name" value="HATPase_C_sf"/>
</dbReference>
<proteinExistence type="predicted"/>
<dbReference type="SMART" id="SM00387">
    <property type="entry name" value="HATPase_c"/>
    <property type="match status" value="1"/>
</dbReference>
<dbReference type="RefSeq" id="WP_326070275.1">
    <property type="nucleotide sequence ID" value="NZ_JARLKY010000004.1"/>
</dbReference>
<evidence type="ECO:0000256" key="11">
    <source>
        <dbReference type="ARBA" id="ARBA00023026"/>
    </source>
</evidence>
<dbReference type="InterPro" id="IPR036097">
    <property type="entry name" value="HisK_dim/P_sf"/>
</dbReference>
<dbReference type="InterPro" id="IPR003661">
    <property type="entry name" value="HisK_dim/P_dom"/>
</dbReference>
<evidence type="ECO:0000256" key="10">
    <source>
        <dbReference type="ARBA" id="ARBA00023012"/>
    </source>
</evidence>
<evidence type="ECO:0000256" key="8">
    <source>
        <dbReference type="ARBA" id="ARBA00022777"/>
    </source>
</evidence>
<evidence type="ECO:0000256" key="3">
    <source>
        <dbReference type="ARBA" id="ARBA00012438"/>
    </source>
</evidence>
<protein>
    <recommendedName>
        <fullName evidence="3">histidine kinase</fullName>
        <ecNumber evidence="3">2.7.13.3</ecNumber>
    </recommendedName>
</protein>
<comment type="caution">
    <text evidence="14">The sequence shown here is derived from an EMBL/GenBank/DDBJ whole genome shotgun (WGS) entry which is preliminary data.</text>
</comment>
<evidence type="ECO:0000313" key="14">
    <source>
        <dbReference type="EMBL" id="MEC0225819.1"/>
    </source>
</evidence>
<keyword evidence="12" id="KW-1133">Transmembrane helix</keyword>
<evidence type="ECO:0000256" key="7">
    <source>
        <dbReference type="ARBA" id="ARBA00022741"/>
    </source>
</evidence>
<dbReference type="EC" id="2.7.13.3" evidence="3"/>
<dbReference type="Pfam" id="PF02518">
    <property type="entry name" value="HATPase_c"/>
    <property type="match status" value="1"/>
</dbReference>
<evidence type="ECO:0000256" key="12">
    <source>
        <dbReference type="SAM" id="Phobius"/>
    </source>
</evidence>
<feature type="transmembrane region" description="Helical" evidence="12">
    <location>
        <begin position="12"/>
        <end position="35"/>
    </location>
</feature>
<keyword evidence="15" id="KW-1185">Reference proteome</keyword>
<dbReference type="CDD" id="cd00082">
    <property type="entry name" value="HisKA"/>
    <property type="match status" value="1"/>
</dbReference>
<keyword evidence="4" id="KW-1003">Cell membrane</keyword>
<accession>A0ABU6FZ38</accession>
<dbReference type="Pfam" id="PF00512">
    <property type="entry name" value="HisKA"/>
    <property type="match status" value="1"/>
</dbReference>
<dbReference type="PANTHER" id="PTHR44936:SF9">
    <property type="entry name" value="SENSOR PROTEIN CREC"/>
    <property type="match status" value="1"/>
</dbReference>
<comment type="subcellular location">
    <subcellularLocation>
        <location evidence="2">Cell membrane</location>
        <topology evidence="2">Multi-pass membrane protein</topology>
    </subcellularLocation>
</comment>
<dbReference type="InterPro" id="IPR005467">
    <property type="entry name" value="His_kinase_dom"/>
</dbReference>
<dbReference type="InterPro" id="IPR004358">
    <property type="entry name" value="Sig_transdc_His_kin-like_C"/>
</dbReference>
<dbReference type="SUPFAM" id="SSF55874">
    <property type="entry name" value="ATPase domain of HSP90 chaperone/DNA topoisomerase II/histidine kinase"/>
    <property type="match status" value="1"/>
</dbReference>
<dbReference type="PRINTS" id="PR00344">
    <property type="entry name" value="BCTRLSENSOR"/>
</dbReference>
<dbReference type="InterPro" id="IPR003594">
    <property type="entry name" value="HATPase_dom"/>
</dbReference>
<dbReference type="Gene3D" id="1.10.287.130">
    <property type="match status" value="1"/>
</dbReference>
<dbReference type="InterPro" id="IPR050980">
    <property type="entry name" value="2C_sensor_his_kinase"/>
</dbReference>
<reference evidence="14 15" key="1">
    <citation type="submission" date="2023-03" db="EMBL/GenBank/DDBJ databases">
        <title>Bacillus Genome Sequencing.</title>
        <authorList>
            <person name="Dunlap C."/>
        </authorList>
    </citation>
    <scope>NUCLEOTIDE SEQUENCE [LARGE SCALE GENOMIC DNA]</scope>
    <source>
        <strain evidence="14 15">BD-533</strain>
    </source>
</reference>
<sequence length="465" mass="51843">MDGVIRILRRFIGSTLFMFAMLLIINFALLGTLIFNETKEERSPAAVAQQVAEAVDRQAGKAGYQLGGNEERLLEQHKAWAMLINGEGAVTWSYRLPDEIPLSYSLQEIAKLSRHYLLDYPVYSWEHADDGLVVVGYPQSSYAKYQYNFSISWIRTLPLRLALLLIGNMVLALLLSIFIGTRMIRSIRPLVNGIHALAKEEPVHVEPKGILSDLAKSINSTSDKLQSKNTALKARDEARSNWIAGISHDIRTPLSMVLGYASELEEHEEVPAQQRLHAGIIRKQGEQLRSLVSDLNLVSMLEYEMQPLHLKTVRLSAVARLTVSELINNGLDERYPITLHISDESIQVQADEKLLLRAIANLVHNSIRHNPQGCEIKIETSQPLELESSISWCRLVVTDTGRGIRKEALSDLLELPYTSGRQRTAANGHGLGLPMVARIAKAHHGRLLLNSEPGKGLEAALELPC</sequence>
<dbReference type="PANTHER" id="PTHR44936">
    <property type="entry name" value="SENSOR PROTEIN CREC"/>
    <property type="match status" value="1"/>
</dbReference>
<keyword evidence="5" id="KW-0597">Phosphoprotein</keyword>
<dbReference type="Proteomes" id="UP001338137">
    <property type="component" value="Unassembled WGS sequence"/>
</dbReference>
<evidence type="ECO:0000256" key="2">
    <source>
        <dbReference type="ARBA" id="ARBA00004651"/>
    </source>
</evidence>
<comment type="catalytic activity">
    <reaction evidence="1">
        <text>ATP + protein L-histidine = ADP + protein N-phospho-L-histidine.</text>
        <dbReference type="EC" id="2.7.13.3"/>
    </reaction>
</comment>